<evidence type="ECO:0000256" key="1">
    <source>
        <dbReference type="ARBA" id="ARBA00022729"/>
    </source>
</evidence>
<proteinExistence type="predicted"/>
<dbReference type="InterPro" id="IPR004843">
    <property type="entry name" value="Calcineurin-like_PHP"/>
</dbReference>
<name>A0AAQ3SAV5_VIGMU</name>
<dbReference type="PANTHER" id="PTHR10161">
    <property type="entry name" value="TARTRATE-RESISTANT ACID PHOSPHATASE TYPE 5"/>
    <property type="match status" value="1"/>
</dbReference>
<keyword evidence="1" id="KW-0732">Signal</keyword>
<protein>
    <recommendedName>
        <fullName evidence="3">Calcineurin-like phosphoesterase domain-containing protein</fullName>
    </recommendedName>
</protein>
<keyword evidence="5" id="KW-1185">Reference proteome</keyword>
<dbReference type="PANTHER" id="PTHR10161:SF36">
    <property type="entry name" value="PURPLE ACID PHOSPHATASE 3"/>
    <property type="match status" value="1"/>
</dbReference>
<dbReference type="SUPFAM" id="SSF56300">
    <property type="entry name" value="Metallo-dependent phosphatases"/>
    <property type="match status" value="1"/>
</dbReference>
<dbReference type="EMBL" id="CP144700">
    <property type="protein sequence ID" value="WVZ21949.1"/>
    <property type="molecule type" value="Genomic_DNA"/>
</dbReference>
<evidence type="ECO:0000256" key="2">
    <source>
        <dbReference type="ARBA" id="ARBA00022801"/>
    </source>
</evidence>
<organism evidence="4 5">
    <name type="scientific">Vigna mungo</name>
    <name type="common">Black gram</name>
    <name type="synonym">Phaseolus mungo</name>
    <dbReference type="NCBI Taxonomy" id="3915"/>
    <lineage>
        <taxon>Eukaryota</taxon>
        <taxon>Viridiplantae</taxon>
        <taxon>Streptophyta</taxon>
        <taxon>Embryophyta</taxon>
        <taxon>Tracheophyta</taxon>
        <taxon>Spermatophyta</taxon>
        <taxon>Magnoliopsida</taxon>
        <taxon>eudicotyledons</taxon>
        <taxon>Gunneridae</taxon>
        <taxon>Pentapetalae</taxon>
        <taxon>rosids</taxon>
        <taxon>fabids</taxon>
        <taxon>Fabales</taxon>
        <taxon>Fabaceae</taxon>
        <taxon>Papilionoideae</taxon>
        <taxon>50 kb inversion clade</taxon>
        <taxon>NPAAA clade</taxon>
        <taxon>indigoferoid/millettioid clade</taxon>
        <taxon>Phaseoleae</taxon>
        <taxon>Vigna</taxon>
    </lineage>
</organism>
<dbReference type="InterPro" id="IPR029052">
    <property type="entry name" value="Metallo-depent_PP-like"/>
</dbReference>
<dbReference type="Pfam" id="PF00149">
    <property type="entry name" value="Metallophos"/>
    <property type="match status" value="1"/>
</dbReference>
<keyword evidence="2" id="KW-0378">Hydrolase</keyword>
<dbReference type="Gene3D" id="3.60.21.10">
    <property type="match status" value="1"/>
</dbReference>
<accession>A0AAQ3SAV5</accession>
<reference evidence="4 5" key="1">
    <citation type="journal article" date="2023" name="Life. Sci Alliance">
        <title>Evolutionary insights into 3D genome organization and epigenetic landscape of Vigna mungo.</title>
        <authorList>
            <person name="Junaid A."/>
            <person name="Singh B."/>
            <person name="Bhatia S."/>
        </authorList>
    </citation>
    <scope>NUCLEOTIDE SEQUENCE [LARGE SCALE GENOMIC DNA]</scope>
    <source>
        <strain evidence="4">Urdbean</strain>
    </source>
</reference>
<gene>
    <name evidence="4" type="ORF">V8G54_000493</name>
</gene>
<dbReference type="AlphaFoldDB" id="A0AAQ3SAV5"/>
<dbReference type="Proteomes" id="UP001374535">
    <property type="component" value="Chromosome 1"/>
</dbReference>
<dbReference type="InterPro" id="IPR051558">
    <property type="entry name" value="Metallophosphoesterase_PAP"/>
</dbReference>
<sequence length="239" mass="27275">MDDDFHYSVYQLFSNAYSTLSRLGKERNLQPIRSCCSGCGFSSWIAIIKYSANLKNSAEIAEFFFVDTTPFVDKYFLEPKDHKYDWRGVLPRERYLSKLLKDLEIALKGSSANWKIVVGHHTIRSIGHHGDTQELINQLLPILEANDVDMYINGHDHCLEHIISTSSQIQFLTSGGGSKAWRGDINKNRKDGTKFYYDGQGFMSVELEQTNAKVVYYDIYGNVLHVVNLSKALRSVYAI</sequence>
<evidence type="ECO:0000313" key="5">
    <source>
        <dbReference type="Proteomes" id="UP001374535"/>
    </source>
</evidence>
<evidence type="ECO:0000313" key="4">
    <source>
        <dbReference type="EMBL" id="WVZ21949.1"/>
    </source>
</evidence>
<evidence type="ECO:0000259" key="3">
    <source>
        <dbReference type="Pfam" id="PF00149"/>
    </source>
</evidence>
<dbReference type="GO" id="GO:0016787">
    <property type="term" value="F:hydrolase activity"/>
    <property type="evidence" value="ECO:0007669"/>
    <property type="project" value="UniProtKB-KW"/>
</dbReference>
<feature type="domain" description="Calcineurin-like phosphoesterase" evidence="3">
    <location>
        <begin position="65"/>
        <end position="158"/>
    </location>
</feature>